<name>A0A644YYG6_9ZZZZ</name>
<reference evidence="1" key="1">
    <citation type="submission" date="2019-08" db="EMBL/GenBank/DDBJ databases">
        <authorList>
            <person name="Kucharzyk K."/>
            <person name="Murdoch R.W."/>
            <person name="Higgins S."/>
            <person name="Loffler F."/>
        </authorList>
    </citation>
    <scope>NUCLEOTIDE SEQUENCE</scope>
</reference>
<proteinExistence type="predicted"/>
<evidence type="ECO:0000313" key="1">
    <source>
        <dbReference type="EMBL" id="MPM33078.1"/>
    </source>
</evidence>
<organism evidence="1">
    <name type="scientific">bioreactor metagenome</name>
    <dbReference type="NCBI Taxonomy" id="1076179"/>
    <lineage>
        <taxon>unclassified sequences</taxon>
        <taxon>metagenomes</taxon>
        <taxon>ecological metagenomes</taxon>
    </lineage>
</organism>
<protein>
    <submittedName>
        <fullName evidence="1">Uncharacterized protein</fullName>
    </submittedName>
</protein>
<dbReference type="AlphaFoldDB" id="A0A644YYG6"/>
<accession>A0A644YYG6</accession>
<dbReference type="EMBL" id="VSSQ01006548">
    <property type="protein sequence ID" value="MPM33078.1"/>
    <property type="molecule type" value="Genomic_DNA"/>
</dbReference>
<comment type="caution">
    <text evidence="1">The sequence shown here is derived from an EMBL/GenBank/DDBJ whole genome shotgun (WGS) entry which is preliminary data.</text>
</comment>
<gene>
    <name evidence="1" type="ORF">SDC9_79645</name>
</gene>
<sequence>MITDFVPLGYYLVQHIRIDCSVREESGLDIHFIKHIQNFLEYLTVAKIIECQRNYFFVRVDLFDELGDAFINIVVSAVIIHAFQRHQFINRDEFKSLSARFRNDVP</sequence>